<dbReference type="GO" id="GO:0016020">
    <property type="term" value="C:membrane"/>
    <property type="evidence" value="ECO:0007669"/>
    <property type="project" value="InterPro"/>
</dbReference>
<evidence type="ECO:0000313" key="3">
    <source>
        <dbReference type="EMBL" id="SKC98126.1"/>
    </source>
</evidence>
<keyword evidence="2" id="KW-0813">Transport</keyword>
<reference evidence="3 4" key="1">
    <citation type="submission" date="2017-02" db="EMBL/GenBank/DDBJ databases">
        <authorList>
            <person name="Peterson S.W."/>
        </authorList>
    </citation>
    <scope>NUCLEOTIDE SEQUENCE [LARGE SCALE GENOMIC DNA]</scope>
    <source>
        <strain evidence="3 4">DSM 18108</strain>
    </source>
</reference>
<dbReference type="GO" id="GO:0060003">
    <property type="term" value="P:copper ion export"/>
    <property type="evidence" value="ECO:0007669"/>
    <property type="project" value="TreeGrafter"/>
</dbReference>
<evidence type="ECO:0000256" key="2">
    <source>
        <dbReference type="ARBA" id="ARBA00022448"/>
    </source>
</evidence>
<dbReference type="PROSITE" id="PS51257">
    <property type="entry name" value="PROKAR_LIPOPROTEIN"/>
    <property type="match status" value="1"/>
</dbReference>
<comment type="similarity">
    <text evidence="1">Belongs to the membrane fusion protein (MFP) (TC 8.A.1) family.</text>
</comment>
<keyword evidence="4" id="KW-1185">Reference proteome</keyword>
<dbReference type="NCBIfam" id="TIGR01730">
    <property type="entry name" value="RND_mfp"/>
    <property type="match status" value="1"/>
</dbReference>
<dbReference type="GO" id="GO:0030313">
    <property type="term" value="C:cell envelope"/>
    <property type="evidence" value="ECO:0007669"/>
    <property type="project" value="TreeGrafter"/>
</dbReference>
<dbReference type="SUPFAM" id="SSF111369">
    <property type="entry name" value="HlyD-like secretion proteins"/>
    <property type="match status" value="1"/>
</dbReference>
<dbReference type="Proteomes" id="UP000190166">
    <property type="component" value="Unassembled WGS sequence"/>
</dbReference>
<sequence>MKKLLIYSALMVAAVACKQKSETAASTSSAPAASEQNVVMLDSLQKKNAGIVTATAQEGTTHATIRATGSVDVPPQSLISVSFPLGGYLKSTTLLPGSPISKGQVIAVMEDPAYVQLQQDYLTAKAKMQYLATDMQRQRELSEADATSKKSYQLALSEYNTQEVMIQSLAAKLRIIHINPDKLSPGTISGVVPIYAPINGYVSKVNVNIGKYVNPADVLFELVNPDDIHAAITVFEKNINSFKKGMHGKVSLVDKPDEWYDVETILVTRNVDENRSGVLHCHFEKQMLHLLPGMFLNAVFELDNKPAAIVPEDALVRYNGKEYVFTTADENSFHLVRVTAGDRENGKVALLPDSTDWLKTRIVVQGAYALLGKLKNRMEE</sequence>
<dbReference type="EMBL" id="FUZZ01000001">
    <property type="protein sequence ID" value="SKC98126.1"/>
    <property type="molecule type" value="Genomic_DNA"/>
</dbReference>
<protein>
    <submittedName>
        <fullName evidence="3">Membrane fusion protein, cobalt-zinc-cadmium efflux system</fullName>
    </submittedName>
</protein>
<dbReference type="InterPro" id="IPR006143">
    <property type="entry name" value="RND_pump_MFP"/>
</dbReference>
<dbReference type="AlphaFoldDB" id="A0A1T5NCG1"/>
<gene>
    <name evidence="3" type="ORF">SAMN05660461_1105</name>
</gene>
<dbReference type="Gene3D" id="2.40.420.20">
    <property type="match status" value="1"/>
</dbReference>
<dbReference type="STRING" id="393003.SAMN05660461_1105"/>
<dbReference type="PANTHER" id="PTHR30097:SF4">
    <property type="entry name" value="SLR6042 PROTEIN"/>
    <property type="match status" value="1"/>
</dbReference>
<dbReference type="GO" id="GO:0015679">
    <property type="term" value="P:plasma membrane copper ion transport"/>
    <property type="evidence" value="ECO:0007669"/>
    <property type="project" value="TreeGrafter"/>
</dbReference>
<dbReference type="InterPro" id="IPR051909">
    <property type="entry name" value="MFP_Cation_Efflux"/>
</dbReference>
<evidence type="ECO:0000256" key="1">
    <source>
        <dbReference type="ARBA" id="ARBA00009477"/>
    </source>
</evidence>
<name>A0A1T5NCG1_9BACT</name>
<dbReference type="Gene3D" id="2.40.50.100">
    <property type="match status" value="1"/>
</dbReference>
<evidence type="ECO:0000313" key="4">
    <source>
        <dbReference type="Proteomes" id="UP000190166"/>
    </source>
</evidence>
<dbReference type="Gene3D" id="1.10.287.470">
    <property type="entry name" value="Helix hairpin bin"/>
    <property type="match status" value="1"/>
</dbReference>
<proteinExistence type="inferred from homology"/>
<dbReference type="RefSeq" id="WP_079468394.1">
    <property type="nucleotide sequence ID" value="NZ_FUZZ01000001.1"/>
</dbReference>
<organism evidence="3 4">
    <name type="scientific">Chitinophaga ginsengisegetis</name>
    <dbReference type="NCBI Taxonomy" id="393003"/>
    <lineage>
        <taxon>Bacteria</taxon>
        <taxon>Pseudomonadati</taxon>
        <taxon>Bacteroidota</taxon>
        <taxon>Chitinophagia</taxon>
        <taxon>Chitinophagales</taxon>
        <taxon>Chitinophagaceae</taxon>
        <taxon>Chitinophaga</taxon>
    </lineage>
</organism>
<dbReference type="GO" id="GO:0022857">
    <property type="term" value="F:transmembrane transporter activity"/>
    <property type="evidence" value="ECO:0007669"/>
    <property type="project" value="InterPro"/>
</dbReference>
<accession>A0A1T5NCG1</accession>
<dbReference type="Gene3D" id="2.40.30.170">
    <property type="match status" value="1"/>
</dbReference>
<dbReference type="PANTHER" id="PTHR30097">
    <property type="entry name" value="CATION EFFLUX SYSTEM PROTEIN CUSB"/>
    <property type="match status" value="1"/>
</dbReference>